<evidence type="ECO:0000313" key="2">
    <source>
        <dbReference type="EMBL" id="CAF1142530.1"/>
    </source>
</evidence>
<evidence type="ECO:0000313" key="5">
    <source>
        <dbReference type="EMBL" id="CAF3908463.1"/>
    </source>
</evidence>
<gene>
    <name evidence="5" type="ORF">FNK824_LOCUS20962</name>
    <name evidence="4" type="ORF">OTI717_LOCUS21975</name>
    <name evidence="2" type="ORF">RFH988_LOCUS21465</name>
    <name evidence="3" type="ORF">SEV965_LOCUS20929</name>
</gene>
<evidence type="ECO:0000313" key="4">
    <source>
        <dbReference type="EMBL" id="CAF3866351.1"/>
    </source>
</evidence>
<protein>
    <recommendedName>
        <fullName evidence="1">F-box domain-containing protein</fullName>
    </recommendedName>
</protein>
<dbReference type="AlphaFoldDB" id="A0A814S7E4"/>
<sequence length="327" mass="40047">MEKCLSRFEDLPNELIIDICKYLNAREIFQAFYNINYRFKILLESFDNLQLTISLFDSNEKKNYEKFFLYIQILIIDRGINIDLKHFKKLHRLMLRNPNEKIFEQLNHYSLPHIEYLSINHKFLTSTIQSLINNLYQRIFSNDFSNLKFCNLSEMKIEIPIENWQQSLSLNILKVGEINIFIYRAILSTCPNLYFFELKKLQHNELLLNIKLHFNLKQLIIKDKDQSFPWNDRFINDYIICVPNLENLTIHRINFFKKIEQYLNYDWFSSKIIHCLYLLRQFNFILHIYDSKRLTKCYRENIFCALKEHFLYLHKDRYQVRIKFVQE</sequence>
<dbReference type="OrthoDB" id="10025193at2759"/>
<dbReference type="EMBL" id="CAJOAX010003661">
    <property type="protein sequence ID" value="CAF3866351.1"/>
    <property type="molecule type" value="Genomic_DNA"/>
</dbReference>
<evidence type="ECO:0000259" key="1">
    <source>
        <dbReference type="PROSITE" id="PS50181"/>
    </source>
</evidence>
<name>A0A814S7E4_9BILA</name>
<dbReference type="EMBL" id="CAJNOO010001369">
    <property type="protein sequence ID" value="CAF1142530.1"/>
    <property type="molecule type" value="Genomic_DNA"/>
</dbReference>
<reference evidence="2" key="1">
    <citation type="submission" date="2021-02" db="EMBL/GenBank/DDBJ databases">
        <authorList>
            <person name="Nowell W R."/>
        </authorList>
    </citation>
    <scope>NUCLEOTIDE SEQUENCE</scope>
</reference>
<dbReference type="InterPro" id="IPR001810">
    <property type="entry name" value="F-box_dom"/>
</dbReference>
<dbReference type="Proteomes" id="UP000663823">
    <property type="component" value="Unassembled WGS sequence"/>
</dbReference>
<organism evidence="2 6">
    <name type="scientific">Rotaria sordida</name>
    <dbReference type="NCBI Taxonomy" id="392033"/>
    <lineage>
        <taxon>Eukaryota</taxon>
        <taxon>Metazoa</taxon>
        <taxon>Spiralia</taxon>
        <taxon>Gnathifera</taxon>
        <taxon>Rotifera</taxon>
        <taxon>Eurotatoria</taxon>
        <taxon>Bdelloidea</taxon>
        <taxon>Philodinida</taxon>
        <taxon>Philodinidae</taxon>
        <taxon>Rotaria</taxon>
    </lineage>
</organism>
<feature type="domain" description="F-box" evidence="1">
    <location>
        <begin position="5"/>
        <end position="53"/>
    </location>
</feature>
<evidence type="ECO:0000313" key="6">
    <source>
        <dbReference type="Proteomes" id="UP000663882"/>
    </source>
</evidence>
<dbReference type="Proteomes" id="UP000663889">
    <property type="component" value="Unassembled WGS sequence"/>
</dbReference>
<dbReference type="EMBL" id="CAJOBE010003946">
    <property type="protein sequence ID" value="CAF3908463.1"/>
    <property type="molecule type" value="Genomic_DNA"/>
</dbReference>
<dbReference type="Proteomes" id="UP000663882">
    <property type="component" value="Unassembled WGS sequence"/>
</dbReference>
<proteinExistence type="predicted"/>
<dbReference type="EMBL" id="CAJNOU010001392">
    <property type="protein sequence ID" value="CAF1197112.1"/>
    <property type="molecule type" value="Genomic_DNA"/>
</dbReference>
<dbReference type="Proteomes" id="UP000663874">
    <property type="component" value="Unassembled WGS sequence"/>
</dbReference>
<dbReference type="PROSITE" id="PS50181">
    <property type="entry name" value="FBOX"/>
    <property type="match status" value="1"/>
</dbReference>
<evidence type="ECO:0000313" key="3">
    <source>
        <dbReference type="EMBL" id="CAF1197112.1"/>
    </source>
</evidence>
<accession>A0A814S7E4</accession>
<comment type="caution">
    <text evidence="2">The sequence shown here is derived from an EMBL/GenBank/DDBJ whole genome shotgun (WGS) entry which is preliminary data.</text>
</comment>